<dbReference type="AlphaFoldDB" id="K0TQC6"/>
<name>K0TQC6_THAOC</name>
<dbReference type="Proteomes" id="UP000266841">
    <property type="component" value="Unassembled WGS sequence"/>
</dbReference>
<protein>
    <submittedName>
        <fullName evidence="2">Uncharacterized protein</fullName>
    </submittedName>
</protein>
<feature type="region of interest" description="Disordered" evidence="1">
    <location>
        <begin position="82"/>
        <end position="109"/>
    </location>
</feature>
<gene>
    <name evidence="2" type="ORF">THAOC_02454</name>
</gene>
<keyword evidence="3" id="KW-1185">Reference proteome</keyword>
<dbReference type="EMBL" id="AGNL01002706">
    <property type="protein sequence ID" value="EJK75812.1"/>
    <property type="molecule type" value="Genomic_DNA"/>
</dbReference>
<evidence type="ECO:0000256" key="1">
    <source>
        <dbReference type="SAM" id="MobiDB-lite"/>
    </source>
</evidence>
<feature type="compositionally biased region" description="Basic and acidic residues" evidence="1">
    <location>
        <begin position="89"/>
        <end position="98"/>
    </location>
</feature>
<proteinExistence type="predicted"/>
<evidence type="ECO:0000313" key="2">
    <source>
        <dbReference type="EMBL" id="EJK75812.1"/>
    </source>
</evidence>
<evidence type="ECO:0000313" key="3">
    <source>
        <dbReference type="Proteomes" id="UP000266841"/>
    </source>
</evidence>
<comment type="caution">
    <text evidence="2">The sequence shown here is derived from an EMBL/GenBank/DDBJ whole genome shotgun (WGS) entry which is preliminary data.</text>
</comment>
<sequence>ATRSGAGEGVATFQSKLHITCNLESCFLVQAVSSTGQVTKAVERSGAATDLLLAQKCGFEAGISPRVIISASSIGFSATKYNSNLNKRPAKDENDKMEQAVQWRWPSRHGQEDAINELESVAHQEQTKSVSFSHSTTQQ</sequence>
<organism evidence="2 3">
    <name type="scientific">Thalassiosira oceanica</name>
    <name type="common">Marine diatom</name>
    <dbReference type="NCBI Taxonomy" id="159749"/>
    <lineage>
        <taxon>Eukaryota</taxon>
        <taxon>Sar</taxon>
        <taxon>Stramenopiles</taxon>
        <taxon>Ochrophyta</taxon>
        <taxon>Bacillariophyta</taxon>
        <taxon>Coscinodiscophyceae</taxon>
        <taxon>Thalassiosirophycidae</taxon>
        <taxon>Thalassiosirales</taxon>
        <taxon>Thalassiosiraceae</taxon>
        <taxon>Thalassiosira</taxon>
    </lineage>
</organism>
<reference evidence="2 3" key="1">
    <citation type="journal article" date="2012" name="Genome Biol.">
        <title>Genome and low-iron response of an oceanic diatom adapted to chronic iron limitation.</title>
        <authorList>
            <person name="Lommer M."/>
            <person name="Specht M."/>
            <person name="Roy A.S."/>
            <person name="Kraemer L."/>
            <person name="Andreson R."/>
            <person name="Gutowska M.A."/>
            <person name="Wolf J."/>
            <person name="Bergner S.V."/>
            <person name="Schilhabel M.B."/>
            <person name="Klostermeier U.C."/>
            <person name="Beiko R.G."/>
            <person name="Rosenstiel P."/>
            <person name="Hippler M."/>
            <person name="Laroche J."/>
        </authorList>
    </citation>
    <scope>NUCLEOTIDE SEQUENCE [LARGE SCALE GENOMIC DNA]</scope>
    <source>
        <strain evidence="2 3">CCMP1005</strain>
    </source>
</reference>
<feature type="non-terminal residue" evidence="2">
    <location>
        <position position="1"/>
    </location>
</feature>
<accession>K0TQC6</accession>